<dbReference type="InterPro" id="IPR048711">
    <property type="entry name" value="WHD_Rv2258c"/>
</dbReference>
<evidence type="ECO:0000313" key="3">
    <source>
        <dbReference type="EMBL" id="ANE80941.1"/>
    </source>
</evidence>
<keyword evidence="4" id="KW-1185">Reference proteome</keyword>
<dbReference type="PANTHER" id="PTHR45128:SF2">
    <property type="entry name" value="METHYLTRANSFERASE DOMAIN-CONTAINING PROTEIN"/>
    <property type="match status" value="1"/>
</dbReference>
<reference evidence="3 4" key="1">
    <citation type="submission" date="2016-05" db="EMBL/GenBank/DDBJ databases">
        <title>Complete genome sequence of a phthalic acid esters degrading Mycobacterium sp. YC-RL4.</title>
        <authorList>
            <person name="Ren L."/>
            <person name="Fan S."/>
            <person name="Ruth N."/>
            <person name="Jia Y."/>
            <person name="Wang J."/>
            <person name="Qiao C."/>
        </authorList>
    </citation>
    <scope>NUCLEOTIDE SEQUENCE [LARGE SCALE GENOMIC DNA]</scope>
    <source>
        <strain evidence="3 4">YC-RL4</strain>
    </source>
</reference>
<keyword evidence="3" id="KW-0808">Transferase</keyword>
<dbReference type="Pfam" id="PF21320">
    <property type="entry name" value="WHD_Rv2258c"/>
    <property type="match status" value="1"/>
</dbReference>
<dbReference type="InterPro" id="IPR029063">
    <property type="entry name" value="SAM-dependent_MTases_sf"/>
</dbReference>
<gene>
    <name evidence="3" type="ORF">A7U43_18045</name>
</gene>
<dbReference type="GO" id="GO:0008168">
    <property type="term" value="F:methyltransferase activity"/>
    <property type="evidence" value="ECO:0007669"/>
    <property type="project" value="UniProtKB-KW"/>
</dbReference>
<dbReference type="CDD" id="cd02440">
    <property type="entry name" value="AdoMet_MTases"/>
    <property type="match status" value="1"/>
</dbReference>
<protein>
    <submittedName>
        <fullName evidence="3">SAM-dependent methyltransferase</fullName>
    </submittedName>
</protein>
<dbReference type="STRING" id="1682113.A7U43_18045"/>
<dbReference type="Gene3D" id="3.40.50.150">
    <property type="entry name" value="Vaccinia Virus protein VP39"/>
    <property type="match status" value="1"/>
</dbReference>
<dbReference type="GO" id="GO:0032259">
    <property type="term" value="P:methylation"/>
    <property type="evidence" value="ECO:0007669"/>
    <property type="project" value="UniProtKB-KW"/>
</dbReference>
<evidence type="ECO:0000259" key="2">
    <source>
        <dbReference type="Pfam" id="PF21320"/>
    </source>
</evidence>
<dbReference type="InterPro" id="IPR053173">
    <property type="entry name" value="SAM-binding_MTase"/>
</dbReference>
<dbReference type="OrthoDB" id="9801363at2"/>
<keyword evidence="3" id="KW-0489">Methyltransferase</keyword>
<dbReference type="Pfam" id="PF13847">
    <property type="entry name" value="Methyltransf_31"/>
    <property type="match status" value="1"/>
</dbReference>
<dbReference type="PANTHER" id="PTHR45128">
    <property type="entry name" value="METHYLTRANSFERASE TYPE 11"/>
    <property type="match status" value="1"/>
</dbReference>
<dbReference type="Gene3D" id="1.10.10.10">
    <property type="entry name" value="Winged helix-like DNA-binding domain superfamily/Winged helix DNA-binding domain"/>
    <property type="match status" value="1"/>
</dbReference>
<evidence type="ECO:0000259" key="1">
    <source>
        <dbReference type="Pfam" id="PF13847"/>
    </source>
</evidence>
<proteinExistence type="predicted"/>
<organism evidence="3 4">
    <name type="scientific">Mycobacterium adipatum</name>
    <dbReference type="NCBI Taxonomy" id="1682113"/>
    <lineage>
        <taxon>Bacteria</taxon>
        <taxon>Bacillati</taxon>
        <taxon>Actinomycetota</taxon>
        <taxon>Actinomycetes</taxon>
        <taxon>Mycobacteriales</taxon>
        <taxon>Mycobacteriaceae</taxon>
        <taxon>Mycobacterium</taxon>
    </lineage>
</organism>
<dbReference type="InterPro" id="IPR036390">
    <property type="entry name" value="WH_DNA-bd_sf"/>
</dbReference>
<dbReference type="SUPFAM" id="SSF46785">
    <property type="entry name" value="Winged helix' DNA-binding domain"/>
    <property type="match status" value="1"/>
</dbReference>
<dbReference type="RefSeq" id="WP_067998077.1">
    <property type="nucleotide sequence ID" value="NZ_CP015596.1"/>
</dbReference>
<feature type="domain" description="S-adenosylmethionine-dependent methyltransferase Rv2258c-like winged HTH" evidence="2">
    <location>
        <begin position="25"/>
        <end position="93"/>
    </location>
</feature>
<dbReference type="KEGG" id="madi:A7U43_18045"/>
<accession>A0A172UPC6</accession>
<dbReference type="Proteomes" id="UP000077143">
    <property type="component" value="Chromosome"/>
</dbReference>
<sequence>MAVDEGKLQAFLNKAVGDLGASMSATLVLIGDELGLYAALAEGRCTPAELAARTGTVERYVREWLANQAAGGYVEYESATGTYFLSEEQALCLADPDGPVDLPGGYAVVEDLFHVKSRAVQNFRSGAGMEWGDHHPCLFGGTERFFRAGYRAHLLDSWLPALDGVVDKLAAGAKVADIGCGHGVTTILMAQAFPESQFVGIDYHDASIATAREHAAQAGVANASFEVADATGYQGGDYDLIAFFDCLHDMADPAGAASHARRSLKPDGHCMLVEPFAGDTVADNLNPVGRVFYGASSLICVPVSLAQQGPALGAQAGERRLAQVLVDDAGFTRFRRVAETPFNLVFEARP</sequence>
<name>A0A172UPC6_9MYCO</name>
<feature type="domain" description="Methyltransferase" evidence="1">
    <location>
        <begin position="171"/>
        <end position="276"/>
    </location>
</feature>
<dbReference type="EMBL" id="CP015596">
    <property type="protein sequence ID" value="ANE80941.1"/>
    <property type="molecule type" value="Genomic_DNA"/>
</dbReference>
<dbReference type="InterPro" id="IPR025714">
    <property type="entry name" value="Methyltranfer_dom"/>
</dbReference>
<evidence type="ECO:0000313" key="4">
    <source>
        <dbReference type="Proteomes" id="UP000077143"/>
    </source>
</evidence>
<dbReference type="AlphaFoldDB" id="A0A172UPC6"/>
<dbReference type="InterPro" id="IPR036388">
    <property type="entry name" value="WH-like_DNA-bd_sf"/>
</dbReference>
<dbReference type="SUPFAM" id="SSF53335">
    <property type="entry name" value="S-adenosyl-L-methionine-dependent methyltransferases"/>
    <property type="match status" value="1"/>
</dbReference>